<name>A0ABY3YPL8_9FLAO</name>
<dbReference type="SUPFAM" id="SSF101908">
    <property type="entry name" value="Putative isomerase YbhE"/>
    <property type="match status" value="1"/>
</dbReference>
<protein>
    <submittedName>
        <fullName evidence="2">Choice-of-anchor B family protein</fullName>
    </submittedName>
</protein>
<dbReference type="PROSITE" id="PS51257">
    <property type="entry name" value="PROKAR_LIPOPROTEIN"/>
    <property type="match status" value="1"/>
</dbReference>
<feature type="signal peptide" evidence="1">
    <location>
        <begin position="1"/>
        <end position="23"/>
    </location>
</feature>
<reference evidence="2 3" key="1">
    <citation type="journal article" date="2018" name="Int. J. Syst. Evol. Microbiol.">
        <title>Zhouia spongiae sp. nov., isolated from a marine sponge.</title>
        <authorList>
            <person name="Zhuang L."/>
            <person name="Lin B."/>
            <person name="Qin F."/>
            <person name="Luo L."/>
        </authorList>
    </citation>
    <scope>NUCLEOTIDE SEQUENCE [LARGE SCALE GENOMIC DNA]</scope>
    <source>
        <strain evidence="2 3">HN-Y44</strain>
    </source>
</reference>
<dbReference type="InterPro" id="IPR027589">
    <property type="entry name" value="Choice_anch_B"/>
</dbReference>
<evidence type="ECO:0000313" key="2">
    <source>
        <dbReference type="EMBL" id="UNY99787.1"/>
    </source>
</evidence>
<dbReference type="InterPro" id="IPR013211">
    <property type="entry name" value="LVIVD"/>
</dbReference>
<gene>
    <name evidence="2" type="ORF">MQE36_05435</name>
</gene>
<feature type="chain" id="PRO_5046721450" evidence="1">
    <location>
        <begin position="24"/>
        <end position="371"/>
    </location>
</feature>
<dbReference type="EMBL" id="CP094326">
    <property type="protein sequence ID" value="UNY99787.1"/>
    <property type="molecule type" value="Genomic_DNA"/>
</dbReference>
<accession>A0ABY3YPL8</accession>
<dbReference type="NCBIfam" id="TIGR04312">
    <property type="entry name" value="choice_anch_B"/>
    <property type="match status" value="1"/>
</dbReference>
<sequence>MKSYKQCKSFFFVCLLTFTISCSKSSPSDTIAPDNPLPDFSFISQTDIPGNIHDIWGFTKNGEEYAVITGKNNESEAGNTTIINISNPSNPNVVSTILTEGADVKLWKDFLYIAQGGITEGDPPSAIYNISDPETPVFVGTFPAFHNIFIDRLGYLYVSGYHPNAAIPGSEGLNVSIYDLNNTPDDPELIWTAPDNDQPSVPVHDMAVVNNKLYVFDIELSKVDIYNVIDRNAPVHLGTYQFTNNQKVHSGWPSTSEQYLYVCLEEGAAGEDIIILDISDPAAAFMVGSIHDRNNTIHNLYVKGNRAYTSFYKAGLRVYDLSVPSAPELLYEYDTNGSSPGLGAFGVYPFSASGYISVSDVENGLLIFEEH</sequence>
<evidence type="ECO:0000313" key="3">
    <source>
        <dbReference type="Proteomes" id="UP000829476"/>
    </source>
</evidence>
<dbReference type="Pfam" id="PF08309">
    <property type="entry name" value="LVIVD"/>
    <property type="match status" value="3"/>
</dbReference>
<keyword evidence="3" id="KW-1185">Reference proteome</keyword>
<dbReference type="RefSeq" id="WP_242938159.1">
    <property type="nucleotide sequence ID" value="NZ_CP094326.1"/>
</dbReference>
<proteinExistence type="predicted"/>
<keyword evidence="1" id="KW-0732">Signal</keyword>
<dbReference type="Proteomes" id="UP000829476">
    <property type="component" value="Chromosome"/>
</dbReference>
<evidence type="ECO:0000256" key="1">
    <source>
        <dbReference type="SAM" id="SignalP"/>
    </source>
</evidence>
<organism evidence="2 3">
    <name type="scientific">Zhouia spongiae</name>
    <dbReference type="NCBI Taxonomy" id="2202721"/>
    <lineage>
        <taxon>Bacteria</taxon>
        <taxon>Pseudomonadati</taxon>
        <taxon>Bacteroidota</taxon>
        <taxon>Flavobacteriia</taxon>
        <taxon>Flavobacteriales</taxon>
        <taxon>Flavobacteriaceae</taxon>
        <taxon>Zhouia</taxon>
    </lineage>
</organism>